<reference evidence="1" key="1">
    <citation type="submission" date="2020-04" db="EMBL/GenBank/DDBJ databases">
        <authorList>
            <person name="Chiriac C."/>
            <person name="Salcher M."/>
            <person name="Ghai R."/>
            <person name="Kavagutti S V."/>
        </authorList>
    </citation>
    <scope>NUCLEOTIDE SEQUENCE</scope>
</reference>
<gene>
    <name evidence="1" type="ORF">UFOVP331_184</name>
</gene>
<organism evidence="1">
    <name type="scientific">uncultured Caudovirales phage</name>
    <dbReference type="NCBI Taxonomy" id="2100421"/>
    <lineage>
        <taxon>Viruses</taxon>
        <taxon>Duplodnaviria</taxon>
        <taxon>Heunggongvirae</taxon>
        <taxon>Uroviricota</taxon>
        <taxon>Caudoviricetes</taxon>
        <taxon>Peduoviridae</taxon>
        <taxon>Maltschvirus</taxon>
        <taxon>Maltschvirus maltsch</taxon>
    </lineage>
</organism>
<accession>A0A6J5LVK6</accession>
<sequence>MNKEFSRMQKLAGLITENMEGKNLNSIADNIYNYIIGKPMPKSMPEPTDEDRLSTSTSRREYIKSLGLFPEDEETVMMKVTAALRDDAGDTMDEGVASMGKKAGEKKMGMEEGLNRRVHEMKLRDKIREMILAEMGGDIAEAKEKDKEEDVDVTADVDITDDEMMGNNDPNVTEIQDLLIQLQKAAKELGDEKLLTQIDNTITFFTREHIATADNME</sequence>
<evidence type="ECO:0000313" key="1">
    <source>
        <dbReference type="EMBL" id="CAB4138624.1"/>
    </source>
</evidence>
<protein>
    <submittedName>
        <fullName evidence="1">Uncharacterized protein</fullName>
    </submittedName>
</protein>
<name>A0A6J5LVK6_9CAUD</name>
<dbReference type="EMBL" id="LR796345">
    <property type="protein sequence ID" value="CAB4138624.1"/>
    <property type="molecule type" value="Genomic_DNA"/>
</dbReference>
<proteinExistence type="predicted"/>